<sequence>MARLERPRKSTPYHLRKSWHSHVMYRTHAATPASTTRGLTKLIFRLHLSPPAVAIDIGPMEFTPIHPRHATLSTLGPSGRHRSTRLSLSRAGSINTYRRCAGQRGSIFSYIVERMADDYRDDSDSDWYGVSDDEWDESTFSDGLLSHQAITSFTPAKPNPSHALSAAEKVFVVTELAEMIFVEYVAARTADAVTKDEPRMEPLQSNSAIRRVSRTFNWTIDGSSKLRTLSRVYGLGREKVYLLTDRLIQNHAPLLWMFSHLLPCWSHVRAFEIRPNNDSCIFLDGVNAFTPPTLGPLKYAQASVELARKKLLPFCKSGKDGRESWRQYGALQYGGRIVLETPRICTQRFQDEPGSGLTVSWEHSYRDKDIRLDGTATLGEVFDAYSGWLYSVPAGALIDQRWECIFGFWRQALATLSGATSGIASPTGKHVLIPIEEHAESGIRIENFPQNHNLGSLDVPLASSPTPDHFRGRAALAATSQGPTTSATTSFHAVDGIRGDSDLPCQSLSSSPRMASEKVSWLKIKATNADKLVFCEDGPLYKDGVIRIKK</sequence>
<name>M2YM41_DOTSN</name>
<dbReference type="HOGENOM" id="CLU_495232_0_0_1"/>
<protein>
    <submittedName>
        <fullName evidence="1">Uncharacterized protein</fullName>
    </submittedName>
</protein>
<proteinExistence type="predicted"/>
<accession>M2YM41</accession>
<reference evidence="1 2" key="2">
    <citation type="journal article" date="2012" name="PLoS Pathog.">
        <title>Diverse lifestyles and strategies of plant pathogenesis encoded in the genomes of eighteen Dothideomycetes fungi.</title>
        <authorList>
            <person name="Ohm R.A."/>
            <person name="Feau N."/>
            <person name="Henrissat B."/>
            <person name="Schoch C.L."/>
            <person name="Horwitz B.A."/>
            <person name="Barry K.W."/>
            <person name="Condon B.J."/>
            <person name="Copeland A.C."/>
            <person name="Dhillon B."/>
            <person name="Glaser F."/>
            <person name="Hesse C.N."/>
            <person name="Kosti I."/>
            <person name="LaButti K."/>
            <person name="Lindquist E.A."/>
            <person name="Lucas S."/>
            <person name="Salamov A.A."/>
            <person name="Bradshaw R.E."/>
            <person name="Ciuffetti L."/>
            <person name="Hamelin R.C."/>
            <person name="Kema G.H.J."/>
            <person name="Lawrence C."/>
            <person name="Scott J.A."/>
            <person name="Spatafora J.W."/>
            <person name="Turgeon B.G."/>
            <person name="de Wit P.J.G.M."/>
            <person name="Zhong S."/>
            <person name="Goodwin S.B."/>
            <person name="Grigoriev I.V."/>
        </authorList>
    </citation>
    <scope>NUCLEOTIDE SEQUENCE [LARGE SCALE GENOMIC DNA]</scope>
    <source>
        <strain evidence="2">NZE10 / CBS 128990</strain>
    </source>
</reference>
<evidence type="ECO:0000313" key="1">
    <source>
        <dbReference type="EMBL" id="EME43081.1"/>
    </source>
</evidence>
<dbReference type="Proteomes" id="UP000016933">
    <property type="component" value="Unassembled WGS sequence"/>
</dbReference>
<gene>
    <name evidence="1" type="ORF">DOTSEDRAFT_80599</name>
</gene>
<evidence type="ECO:0000313" key="2">
    <source>
        <dbReference type="Proteomes" id="UP000016933"/>
    </source>
</evidence>
<dbReference type="AlphaFoldDB" id="M2YM41"/>
<organism evidence="1 2">
    <name type="scientific">Dothistroma septosporum (strain NZE10 / CBS 128990)</name>
    <name type="common">Red band needle blight fungus</name>
    <name type="synonym">Mycosphaerella pini</name>
    <dbReference type="NCBI Taxonomy" id="675120"/>
    <lineage>
        <taxon>Eukaryota</taxon>
        <taxon>Fungi</taxon>
        <taxon>Dikarya</taxon>
        <taxon>Ascomycota</taxon>
        <taxon>Pezizomycotina</taxon>
        <taxon>Dothideomycetes</taxon>
        <taxon>Dothideomycetidae</taxon>
        <taxon>Mycosphaerellales</taxon>
        <taxon>Mycosphaerellaceae</taxon>
        <taxon>Dothistroma</taxon>
    </lineage>
</organism>
<keyword evidence="2" id="KW-1185">Reference proteome</keyword>
<dbReference type="EMBL" id="KB446540">
    <property type="protein sequence ID" value="EME43081.1"/>
    <property type="molecule type" value="Genomic_DNA"/>
</dbReference>
<reference evidence="2" key="1">
    <citation type="journal article" date="2012" name="PLoS Genet.">
        <title>The genomes of the fungal plant pathogens Cladosporium fulvum and Dothistroma septosporum reveal adaptation to different hosts and lifestyles but also signatures of common ancestry.</title>
        <authorList>
            <person name="de Wit P.J.G.M."/>
            <person name="van der Burgt A."/>
            <person name="Oekmen B."/>
            <person name="Stergiopoulos I."/>
            <person name="Abd-Elsalam K.A."/>
            <person name="Aerts A.L."/>
            <person name="Bahkali A.H."/>
            <person name="Beenen H.G."/>
            <person name="Chettri P."/>
            <person name="Cox M.P."/>
            <person name="Datema E."/>
            <person name="de Vries R.P."/>
            <person name="Dhillon B."/>
            <person name="Ganley A.R."/>
            <person name="Griffiths S.A."/>
            <person name="Guo Y."/>
            <person name="Hamelin R.C."/>
            <person name="Henrissat B."/>
            <person name="Kabir M.S."/>
            <person name="Jashni M.K."/>
            <person name="Kema G."/>
            <person name="Klaubauf S."/>
            <person name="Lapidus A."/>
            <person name="Levasseur A."/>
            <person name="Lindquist E."/>
            <person name="Mehrabi R."/>
            <person name="Ohm R.A."/>
            <person name="Owen T.J."/>
            <person name="Salamov A."/>
            <person name="Schwelm A."/>
            <person name="Schijlen E."/>
            <person name="Sun H."/>
            <person name="van den Burg H.A."/>
            <person name="van Ham R.C.H.J."/>
            <person name="Zhang S."/>
            <person name="Goodwin S.B."/>
            <person name="Grigoriev I.V."/>
            <person name="Collemare J."/>
            <person name="Bradshaw R.E."/>
        </authorList>
    </citation>
    <scope>NUCLEOTIDE SEQUENCE [LARGE SCALE GENOMIC DNA]</scope>
    <source>
        <strain evidence="2">NZE10 / CBS 128990</strain>
    </source>
</reference>